<sequence>MRRRETHFLQTRGSVGWKLPVFSVMKSIDLSSCGAQAASSPLLSRRGGSATPARGLQPHIWQRVSLKGPSEMKHWR</sequence>
<comment type="caution">
    <text evidence="2">The sequence shown here is derived from an EMBL/GenBank/DDBJ whole genome shotgun (WGS) entry which is preliminary data.</text>
</comment>
<protein>
    <submittedName>
        <fullName evidence="2">Uncharacterized protein</fullName>
    </submittedName>
</protein>
<evidence type="ECO:0000313" key="2">
    <source>
        <dbReference type="EMBL" id="TNN41688.1"/>
    </source>
</evidence>
<organism evidence="2 3">
    <name type="scientific">Liparis tanakae</name>
    <name type="common">Tanaka's snailfish</name>
    <dbReference type="NCBI Taxonomy" id="230148"/>
    <lineage>
        <taxon>Eukaryota</taxon>
        <taxon>Metazoa</taxon>
        <taxon>Chordata</taxon>
        <taxon>Craniata</taxon>
        <taxon>Vertebrata</taxon>
        <taxon>Euteleostomi</taxon>
        <taxon>Actinopterygii</taxon>
        <taxon>Neopterygii</taxon>
        <taxon>Teleostei</taxon>
        <taxon>Neoteleostei</taxon>
        <taxon>Acanthomorphata</taxon>
        <taxon>Eupercaria</taxon>
        <taxon>Perciformes</taxon>
        <taxon>Cottioidei</taxon>
        <taxon>Cottales</taxon>
        <taxon>Liparidae</taxon>
        <taxon>Liparis</taxon>
    </lineage>
</organism>
<proteinExistence type="predicted"/>
<feature type="region of interest" description="Disordered" evidence="1">
    <location>
        <begin position="39"/>
        <end position="76"/>
    </location>
</feature>
<evidence type="ECO:0000313" key="3">
    <source>
        <dbReference type="Proteomes" id="UP000314294"/>
    </source>
</evidence>
<dbReference type="AlphaFoldDB" id="A0A4Z2FKM1"/>
<name>A0A4Z2FKM1_9TELE</name>
<dbReference type="EMBL" id="SRLO01001087">
    <property type="protein sequence ID" value="TNN41688.1"/>
    <property type="molecule type" value="Genomic_DNA"/>
</dbReference>
<accession>A0A4Z2FKM1</accession>
<keyword evidence="3" id="KW-1185">Reference proteome</keyword>
<evidence type="ECO:0000256" key="1">
    <source>
        <dbReference type="SAM" id="MobiDB-lite"/>
    </source>
</evidence>
<reference evidence="2 3" key="1">
    <citation type="submission" date="2019-03" db="EMBL/GenBank/DDBJ databases">
        <title>First draft genome of Liparis tanakae, snailfish: a comprehensive survey of snailfish specific genes.</title>
        <authorList>
            <person name="Kim W."/>
            <person name="Song I."/>
            <person name="Jeong J.-H."/>
            <person name="Kim D."/>
            <person name="Kim S."/>
            <person name="Ryu S."/>
            <person name="Song J.Y."/>
            <person name="Lee S.K."/>
        </authorList>
    </citation>
    <scope>NUCLEOTIDE SEQUENCE [LARGE SCALE GENOMIC DNA]</scope>
    <source>
        <tissue evidence="2">Muscle</tissue>
    </source>
</reference>
<gene>
    <name evidence="2" type="ORF">EYF80_048132</name>
</gene>
<dbReference type="Proteomes" id="UP000314294">
    <property type="component" value="Unassembled WGS sequence"/>
</dbReference>